<dbReference type="GO" id="GO:0008899">
    <property type="term" value="F:homoserine O-succinyltransferase activity"/>
    <property type="evidence" value="ECO:0007669"/>
    <property type="project" value="TreeGrafter"/>
</dbReference>
<sequence>MTVRLLIINLMPDKQATEQHFKRITDALSFDIKTEYLYLTSHHYKNTSISYLKQHYKCLSDIKDTDYDVMIITGAALEHLEFNKITYIDELDEILEWSKEHIKKRIFICWAAQYALYKNYGIKPIKNEIKLSGVYLYNINPSHPLYKDIPYYYSPQSRYMQFNPEIRVINDLNLISYRGNDIDILTNKKHTDYYFAGHLEYDQCTLAKEYERDIKINRDTPIPENYFIDGTTHPSQPRWYQDAENIYNYVLNKIGSS</sequence>
<dbReference type="EMBL" id="PIXC01000003">
    <property type="protein sequence ID" value="PKE26950.1"/>
    <property type="molecule type" value="Genomic_DNA"/>
</dbReference>
<evidence type="ECO:0000256" key="2">
    <source>
        <dbReference type="ARBA" id="ARBA00022679"/>
    </source>
</evidence>
<evidence type="ECO:0000256" key="3">
    <source>
        <dbReference type="ARBA" id="ARBA00023315"/>
    </source>
</evidence>
<dbReference type="RefSeq" id="WP_101143807.1">
    <property type="nucleotide sequence ID" value="NZ_CP073801.1"/>
</dbReference>
<name>A0A855GPC1_9STAP</name>
<dbReference type="SUPFAM" id="SSF52317">
    <property type="entry name" value="Class I glutamine amidotransferase-like"/>
    <property type="match status" value="1"/>
</dbReference>
<dbReference type="Proteomes" id="UP000233482">
    <property type="component" value="Unassembled WGS sequence"/>
</dbReference>
<keyword evidence="2 4" id="KW-0808">Transferase</keyword>
<keyword evidence="3" id="KW-0012">Acyltransferase</keyword>
<keyword evidence="1" id="KW-0028">Amino-acid biosynthesis</keyword>
<evidence type="ECO:0000313" key="5">
    <source>
        <dbReference type="Proteomes" id="UP000233482"/>
    </source>
</evidence>
<dbReference type="PANTHER" id="PTHR20919:SF0">
    <property type="entry name" value="HOMOSERINE O-SUCCINYLTRANSFERASE"/>
    <property type="match status" value="1"/>
</dbReference>
<dbReference type="AlphaFoldDB" id="A0A855GPC1"/>
<accession>A0A855GPC1</accession>
<dbReference type="Pfam" id="PF04204">
    <property type="entry name" value="HTS"/>
    <property type="match status" value="1"/>
</dbReference>
<dbReference type="Gene3D" id="3.40.50.880">
    <property type="match status" value="1"/>
</dbReference>
<organism evidence="4 5">
    <name type="scientific">Macrococcoides caseolyticum</name>
    <dbReference type="NCBI Taxonomy" id="69966"/>
    <lineage>
        <taxon>Bacteria</taxon>
        <taxon>Bacillati</taxon>
        <taxon>Bacillota</taxon>
        <taxon>Bacilli</taxon>
        <taxon>Bacillales</taxon>
        <taxon>Staphylococcaceae</taxon>
        <taxon>Macrococcoides</taxon>
    </lineage>
</organism>
<dbReference type="InterPro" id="IPR029062">
    <property type="entry name" value="Class_I_gatase-like"/>
</dbReference>
<proteinExistence type="predicted"/>
<reference evidence="4 5" key="1">
    <citation type="submission" date="2017-12" db="EMBL/GenBank/DDBJ databases">
        <title>Genomics of Macrococcus caseolyticus.</title>
        <authorList>
            <person name="MacFadyen A.C."/>
            <person name="Paterson G.K."/>
        </authorList>
    </citation>
    <scope>NUCLEOTIDE SEQUENCE [LARGE SCALE GENOMIC DNA]</scope>
    <source>
        <strain evidence="4 5">5788_EF188</strain>
    </source>
</reference>
<comment type="caution">
    <text evidence="4">The sequence shown here is derived from an EMBL/GenBank/DDBJ whole genome shotgun (WGS) entry which is preliminary data.</text>
</comment>
<dbReference type="PANTHER" id="PTHR20919">
    <property type="entry name" value="HOMOSERINE O-SUCCINYLTRANSFERASE"/>
    <property type="match status" value="1"/>
</dbReference>
<dbReference type="GO" id="GO:0008652">
    <property type="term" value="P:amino acid biosynthetic process"/>
    <property type="evidence" value="ECO:0007669"/>
    <property type="project" value="UniProtKB-KW"/>
</dbReference>
<evidence type="ECO:0000256" key="1">
    <source>
        <dbReference type="ARBA" id="ARBA00022605"/>
    </source>
</evidence>
<gene>
    <name evidence="4" type="ORF">CW686_01905</name>
</gene>
<dbReference type="InterPro" id="IPR033752">
    <property type="entry name" value="MetA_family"/>
</dbReference>
<evidence type="ECO:0000313" key="4">
    <source>
        <dbReference type="EMBL" id="PKE26950.1"/>
    </source>
</evidence>
<protein>
    <submittedName>
        <fullName evidence="4">Homoserine O-succinyltransferase</fullName>
    </submittedName>
</protein>